<evidence type="ECO:0000313" key="3">
    <source>
        <dbReference type="EnsemblMetazoa" id="BGLB011263-PB"/>
    </source>
</evidence>
<reference evidence="3" key="1">
    <citation type="submission" date="2020-05" db="UniProtKB">
        <authorList>
            <consortium name="EnsemblMetazoa"/>
        </authorList>
    </citation>
    <scope>IDENTIFICATION</scope>
    <source>
        <strain evidence="3">BB02</strain>
    </source>
</reference>
<keyword evidence="1" id="KW-0808">Transferase</keyword>
<organism evidence="3 4">
    <name type="scientific">Biomphalaria glabrata</name>
    <name type="common">Bloodfluke planorb</name>
    <name type="synonym">Freshwater snail</name>
    <dbReference type="NCBI Taxonomy" id="6526"/>
    <lineage>
        <taxon>Eukaryota</taxon>
        <taxon>Metazoa</taxon>
        <taxon>Spiralia</taxon>
        <taxon>Lophotrochozoa</taxon>
        <taxon>Mollusca</taxon>
        <taxon>Gastropoda</taxon>
        <taxon>Heterobranchia</taxon>
        <taxon>Euthyneura</taxon>
        <taxon>Panpulmonata</taxon>
        <taxon>Hygrophila</taxon>
        <taxon>Lymnaeoidea</taxon>
        <taxon>Planorbidae</taxon>
        <taxon>Biomphalaria</taxon>
    </lineage>
</organism>
<dbReference type="PANTHER" id="PTHR45740">
    <property type="entry name" value="POLY [ADP-RIBOSE] POLYMERASE"/>
    <property type="match status" value="1"/>
</dbReference>
<proteinExistence type="predicted"/>
<dbReference type="EC" id="2.4.2.-" evidence="1"/>
<dbReference type="GO" id="GO:1990404">
    <property type="term" value="F:NAD+-protein mono-ADP-ribosyltransferase activity"/>
    <property type="evidence" value="ECO:0007669"/>
    <property type="project" value="TreeGrafter"/>
</dbReference>
<dbReference type="PANTHER" id="PTHR45740:SF2">
    <property type="entry name" value="POLY [ADP-RIBOSE] POLYMERASE"/>
    <property type="match status" value="1"/>
</dbReference>
<keyword evidence="1" id="KW-0520">NAD</keyword>
<feature type="domain" description="PARP catalytic" evidence="2">
    <location>
        <begin position="23"/>
        <end position="276"/>
    </location>
</feature>
<sequence>MYKTNNKKPPSCFLSISCTSEELPFWQPMDHLAPVVLYDVNPFAKEGVEISTKFHQTLFYPEFRIQRVWRIQNPILWLHYSLKKKQLSQELGGAGRYPEERQLFHGTFRDRLEPIIKQGFDWRIGKTHGKKLGNGIYFGRHAVGAHEFTDCGGDNKSTRWKTHIFYSKPLQFQSTNHLQASENGTAISDIWSLFKYHSHTDSHFMLAVRVLVGRYTMGKPSLLRPPQFDERDLSVRYDSCVDNVSAPQTFVIFDQYQAYPEYVIEYQHCINNRLRV</sequence>
<dbReference type="VEuPathDB" id="VectorBase:BGLB011263"/>
<dbReference type="InterPro" id="IPR051712">
    <property type="entry name" value="ARTD-AVP"/>
</dbReference>
<dbReference type="SUPFAM" id="SSF56399">
    <property type="entry name" value="ADP-ribosylation"/>
    <property type="match status" value="1"/>
</dbReference>
<dbReference type="InterPro" id="IPR012317">
    <property type="entry name" value="Poly(ADP-ribose)pol_cat_dom"/>
</dbReference>
<dbReference type="PROSITE" id="PS51059">
    <property type="entry name" value="PARP_CATALYTIC"/>
    <property type="match status" value="1"/>
</dbReference>
<dbReference type="EnsemblMetazoa" id="BGLB011263-RB">
    <property type="protein sequence ID" value="BGLB011263-PB"/>
    <property type="gene ID" value="BGLB011263"/>
</dbReference>
<dbReference type="GO" id="GO:0003950">
    <property type="term" value="F:NAD+ poly-ADP-ribosyltransferase activity"/>
    <property type="evidence" value="ECO:0007669"/>
    <property type="project" value="UniProtKB-UniRule"/>
</dbReference>
<evidence type="ECO:0000313" key="4">
    <source>
        <dbReference type="Proteomes" id="UP000076420"/>
    </source>
</evidence>
<keyword evidence="1" id="KW-0328">Glycosyltransferase</keyword>
<accession>A0A2C9K0W0</accession>
<protein>
    <recommendedName>
        <fullName evidence="1">Poly [ADP-ribose] polymerase</fullName>
        <shortName evidence="1">PARP</shortName>
        <ecNumber evidence="1">2.4.2.-</ecNumber>
    </recommendedName>
</protein>
<gene>
    <name evidence="3" type="primary">106076056</name>
</gene>
<dbReference type="Proteomes" id="UP000076420">
    <property type="component" value="Unassembled WGS sequence"/>
</dbReference>
<dbReference type="GO" id="GO:0005634">
    <property type="term" value="C:nucleus"/>
    <property type="evidence" value="ECO:0007669"/>
    <property type="project" value="TreeGrafter"/>
</dbReference>
<dbReference type="AlphaFoldDB" id="A0A2C9K0W0"/>
<name>A0A2C9K0W0_BIOGL</name>
<evidence type="ECO:0000256" key="1">
    <source>
        <dbReference type="RuleBase" id="RU362114"/>
    </source>
</evidence>
<dbReference type="OrthoDB" id="438889at2759"/>
<dbReference type="KEGG" id="bgt:106076056"/>
<dbReference type="VEuPathDB" id="VectorBase:BGLAX_048591"/>
<dbReference type="Gene3D" id="3.90.228.10">
    <property type="match status" value="1"/>
</dbReference>
<evidence type="ECO:0000259" key="2">
    <source>
        <dbReference type="PROSITE" id="PS51059"/>
    </source>
</evidence>
<dbReference type="Pfam" id="PF00644">
    <property type="entry name" value="PARP"/>
    <property type="match status" value="1"/>
</dbReference>